<feature type="compositionally biased region" description="Basic and acidic residues" evidence="1">
    <location>
        <begin position="164"/>
        <end position="185"/>
    </location>
</feature>
<proteinExistence type="predicted"/>
<evidence type="ECO:0008006" key="4">
    <source>
        <dbReference type="Google" id="ProtNLM"/>
    </source>
</evidence>
<feature type="compositionally biased region" description="Basic and acidic residues" evidence="1">
    <location>
        <begin position="194"/>
        <end position="208"/>
    </location>
</feature>
<dbReference type="Proteomes" id="UP000187283">
    <property type="component" value="Unassembled WGS sequence"/>
</dbReference>
<gene>
    <name evidence="2" type="ORF">AYI70_g3827</name>
</gene>
<comment type="caution">
    <text evidence="2">The sequence shown here is derived from an EMBL/GenBank/DDBJ whole genome shotgun (WGS) entry which is preliminary data.</text>
</comment>
<keyword evidence="3" id="KW-1185">Reference proteome</keyword>
<sequence length="208" mass="23641">MAVNASKCGIMTIRGELTTDMTLKGQKVDSTDQYTYLSYIMNSKWDVSGTIKNNKNKVRKAVYASYSFLKRSDVLTALKIKFINSVLMPIGCYGGETFGMSKARCKPIQSEIDKAIRLVANVGKSAAMERIRDELGITSVFMRTSTARERAYYKWKNIKKMDRRPHQGSDEGPDGHLGDRERPVDQKILLSRSKRSDYHHDCRPETTK</sequence>
<name>A0A1R1Y208_9FUNG</name>
<evidence type="ECO:0000313" key="2">
    <source>
        <dbReference type="EMBL" id="OMJ20865.1"/>
    </source>
</evidence>
<evidence type="ECO:0000256" key="1">
    <source>
        <dbReference type="SAM" id="MobiDB-lite"/>
    </source>
</evidence>
<dbReference type="AlphaFoldDB" id="A0A1R1Y208"/>
<evidence type="ECO:0000313" key="3">
    <source>
        <dbReference type="Proteomes" id="UP000187283"/>
    </source>
</evidence>
<dbReference type="EMBL" id="LSSN01001141">
    <property type="protein sequence ID" value="OMJ20865.1"/>
    <property type="molecule type" value="Genomic_DNA"/>
</dbReference>
<feature type="region of interest" description="Disordered" evidence="1">
    <location>
        <begin position="162"/>
        <end position="208"/>
    </location>
</feature>
<protein>
    <recommendedName>
        <fullName evidence="4">RNA-directed DNA polymerase from mobile element jockey</fullName>
    </recommendedName>
</protein>
<organism evidence="2 3">
    <name type="scientific">Smittium culicis</name>
    <dbReference type="NCBI Taxonomy" id="133412"/>
    <lineage>
        <taxon>Eukaryota</taxon>
        <taxon>Fungi</taxon>
        <taxon>Fungi incertae sedis</taxon>
        <taxon>Zoopagomycota</taxon>
        <taxon>Kickxellomycotina</taxon>
        <taxon>Harpellomycetes</taxon>
        <taxon>Harpellales</taxon>
        <taxon>Legeriomycetaceae</taxon>
        <taxon>Smittium</taxon>
    </lineage>
</organism>
<accession>A0A1R1Y208</accession>
<reference evidence="2 3" key="1">
    <citation type="submission" date="2017-01" db="EMBL/GenBank/DDBJ databases">
        <authorList>
            <person name="Mah S.A."/>
            <person name="Swanson W.J."/>
            <person name="Moy G.W."/>
            <person name="Vacquier V.D."/>
        </authorList>
    </citation>
    <scope>NUCLEOTIDE SEQUENCE [LARGE SCALE GENOMIC DNA]</scope>
    <source>
        <strain evidence="2 3">GSMNP</strain>
    </source>
</reference>